<reference evidence="2" key="1">
    <citation type="submission" date="2016-02" db="EMBL/GenBank/DDBJ databases">
        <authorList>
            <person name="Holder M.E."/>
            <person name="Ajami N.J."/>
            <person name="Petrosino J.F."/>
        </authorList>
    </citation>
    <scope>NUCLEOTIDE SEQUENCE [LARGE SCALE GENOMIC DNA]</scope>
    <source>
        <strain evidence="2">DSM 12838</strain>
    </source>
</reference>
<protein>
    <submittedName>
        <fullName evidence="1">Uncharacterized protein</fullName>
    </submittedName>
</protein>
<organism evidence="1 2">
    <name type="scientific">Desulfomicrobium orale DSM 12838</name>
    <dbReference type="NCBI Taxonomy" id="888061"/>
    <lineage>
        <taxon>Bacteria</taxon>
        <taxon>Pseudomonadati</taxon>
        <taxon>Thermodesulfobacteriota</taxon>
        <taxon>Desulfovibrionia</taxon>
        <taxon>Desulfovibrionales</taxon>
        <taxon>Desulfomicrobiaceae</taxon>
        <taxon>Desulfomicrobium</taxon>
    </lineage>
</organism>
<proteinExistence type="predicted"/>
<name>A0A0X8JNS9_9BACT</name>
<evidence type="ECO:0000313" key="1">
    <source>
        <dbReference type="EMBL" id="AMD92111.1"/>
    </source>
</evidence>
<keyword evidence="2" id="KW-1185">Reference proteome</keyword>
<accession>A0A0X8JNS9</accession>
<dbReference type="AlphaFoldDB" id="A0A0X8JNS9"/>
<gene>
    <name evidence="1" type="ORF">AXF15_02645</name>
</gene>
<dbReference type="KEGG" id="doa:AXF15_02645"/>
<evidence type="ECO:0000313" key="2">
    <source>
        <dbReference type="Proteomes" id="UP000063964"/>
    </source>
</evidence>
<dbReference type="EMBL" id="CP014230">
    <property type="protein sequence ID" value="AMD92111.1"/>
    <property type="molecule type" value="Genomic_DNA"/>
</dbReference>
<sequence length="63" mass="7299">MVFIELCQYTLMEQGDSVQEIFYLLANIGYTGYFEDGQKIISIEEVLNFVKMDTSINAIFKFS</sequence>
<dbReference type="Proteomes" id="UP000063964">
    <property type="component" value="Chromosome"/>
</dbReference>